<evidence type="ECO:0000313" key="1">
    <source>
        <dbReference type="EMBL" id="EGV66625.1"/>
    </source>
</evidence>
<dbReference type="AlphaFoldDB" id="G3AWV2"/>
<organism evidence="2">
    <name type="scientific">Candida tenuis (strain ATCC 10573 / BCRC 21748 / CBS 615 / JCM 9827 / NBRC 10315 / NRRL Y-1498 / VKM Y-70)</name>
    <name type="common">Yeast</name>
    <name type="synonym">Yamadazyma tenuis</name>
    <dbReference type="NCBI Taxonomy" id="590646"/>
    <lineage>
        <taxon>Eukaryota</taxon>
        <taxon>Fungi</taxon>
        <taxon>Dikarya</taxon>
        <taxon>Ascomycota</taxon>
        <taxon>Saccharomycotina</taxon>
        <taxon>Pichiomycetes</taxon>
        <taxon>Debaryomycetaceae</taxon>
        <taxon>Yamadazyma</taxon>
    </lineage>
</organism>
<dbReference type="GeneID" id="18246477"/>
<protein>
    <submittedName>
        <fullName evidence="1">Uncharacterized protein</fullName>
    </submittedName>
</protein>
<name>G3AWV2_CANTC</name>
<dbReference type="EMBL" id="GL996510">
    <property type="protein sequence ID" value="EGV66625.1"/>
    <property type="molecule type" value="Genomic_DNA"/>
</dbReference>
<sequence>MSTSSLELNDANATVGLTTPQLHDGEVAGDVSDTSGFKKEAVNTVFDVALSIDTEAKQLLETLVKNDDEITDRLESISVKIRKIRSQMDDL</sequence>
<dbReference type="HOGENOM" id="CLU_2426791_0_0_1"/>
<gene>
    <name evidence="1" type="ORF">CANTEDRAFT_112338</name>
</gene>
<dbReference type="RefSeq" id="XP_006683883.1">
    <property type="nucleotide sequence ID" value="XM_006683820.1"/>
</dbReference>
<evidence type="ECO:0000313" key="2">
    <source>
        <dbReference type="Proteomes" id="UP000000707"/>
    </source>
</evidence>
<dbReference type="KEGG" id="cten:18246477"/>
<accession>G3AWV2</accession>
<reference evidence="1 2" key="1">
    <citation type="journal article" date="2011" name="Proc. Natl. Acad. Sci. U.S.A.">
        <title>Comparative genomics of xylose-fermenting fungi for enhanced biofuel production.</title>
        <authorList>
            <person name="Wohlbach D.J."/>
            <person name="Kuo A."/>
            <person name="Sato T.K."/>
            <person name="Potts K.M."/>
            <person name="Salamov A.A."/>
            <person name="LaButti K.M."/>
            <person name="Sun H."/>
            <person name="Clum A."/>
            <person name="Pangilinan J.L."/>
            <person name="Lindquist E.A."/>
            <person name="Lucas S."/>
            <person name="Lapidus A."/>
            <person name="Jin M."/>
            <person name="Gunawan C."/>
            <person name="Balan V."/>
            <person name="Dale B.E."/>
            <person name="Jeffries T.W."/>
            <person name="Zinkel R."/>
            <person name="Barry K.W."/>
            <person name="Grigoriev I.V."/>
            <person name="Gasch A.P."/>
        </authorList>
    </citation>
    <scope>NUCLEOTIDE SEQUENCE [LARGE SCALE GENOMIC DNA]</scope>
    <source>
        <strain evidence="2">ATCC 10573 / BCRC 21748 / CBS 615 / JCM 9827 / NBRC 10315 / NRRL Y-1498 / VKM Y-70</strain>
    </source>
</reference>
<dbReference type="Proteomes" id="UP000000707">
    <property type="component" value="Unassembled WGS sequence"/>
</dbReference>
<keyword evidence="2" id="KW-1185">Reference proteome</keyword>
<proteinExistence type="predicted"/>